<dbReference type="Gene3D" id="1.20.1280.50">
    <property type="match status" value="1"/>
</dbReference>
<dbReference type="CDD" id="cd22162">
    <property type="entry name" value="F-box_AtSKIP3-like"/>
    <property type="match status" value="1"/>
</dbReference>
<organism evidence="2 3">
    <name type="scientific">Carex littledalei</name>
    <dbReference type="NCBI Taxonomy" id="544730"/>
    <lineage>
        <taxon>Eukaryota</taxon>
        <taxon>Viridiplantae</taxon>
        <taxon>Streptophyta</taxon>
        <taxon>Embryophyta</taxon>
        <taxon>Tracheophyta</taxon>
        <taxon>Spermatophyta</taxon>
        <taxon>Magnoliopsida</taxon>
        <taxon>Liliopsida</taxon>
        <taxon>Poales</taxon>
        <taxon>Cyperaceae</taxon>
        <taxon>Cyperoideae</taxon>
        <taxon>Cariceae</taxon>
        <taxon>Carex</taxon>
        <taxon>Carex subgen. Euthyceras</taxon>
    </lineage>
</organism>
<feature type="domain" description="F-box" evidence="1">
    <location>
        <begin position="6"/>
        <end position="52"/>
    </location>
</feature>
<dbReference type="OrthoDB" id="1918565at2759"/>
<dbReference type="Pfam" id="PF14299">
    <property type="entry name" value="PP2"/>
    <property type="match status" value="1"/>
</dbReference>
<sequence>MGAKNSCEISRLPQDCLSRVISLTSPRDACRCSTVCTFFKSAADADAVWEHFFPTDLGHLLSTTVDQPVFTSKKDLYYHLSTRGILVDDGKMCLKLDRSSGAKIYMLSATRAVAITWGDNLLYWQHVPNLESRFSEVQHLVLVWWLEISAIFRCKNLTPKMRYGAYFIFKLDDNSNGLDLPLEATIAFHHKESLHRICLEARNGMSRQNPNNQIKYPQVRDDQWSEVEIGEFYYDGEEDDQVGVRVLETKELWAKRGLIFNGIEFRPKI</sequence>
<dbReference type="EMBL" id="SWLB01000005">
    <property type="protein sequence ID" value="KAF3338396.1"/>
    <property type="molecule type" value="Genomic_DNA"/>
</dbReference>
<protein>
    <submittedName>
        <fullName evidence="2">Putative F-box protein PP2-B12</fullName>
    </submittedName>
</protein>
<evidence type="ECO:0000313" key="3">
    <source>
        <dbReference type="Proteomes" id="UP000623129"/>
    </source>
</evidence>
<dbReference type="AlphaFoldDB" id="A0A833VH00"/>
<dbReference type="SMART" id="SM00256">
    <property type="entry name" value="FBOX"/>
    <property type="match status" value="1"/>
</dbReference>
<dbReference type="InterPro" id="IPR025886">
    <property type="entry name" value="PP2-like"/>
</dbReference>
<dbReference type="PANTHER" id="PTHR32278:SF111">
    <property type="entry name" value="F-BOX PROTEIN PP2-B12-RELATED"/>
    <property type="match status" value="1"/>
</dbReference>
<gene>
    <name evidence="2" type="ORF">FCM35_KLT17233</name>
</gene>
<evidence type="ECO:0000259" key="1">
    <source>
        <dbReference type="PROSITE" id="PS50181"/>
    </source>
</evidence>
<dbReference type="SUPFAM" id="SSF81383">
    <property type="entry name" value="F-box domain"/>
    <property type="match status" value="1"/>
</dbReference>
<dbReference type="InterPro" id="IPR001810">
    <property type="entry name" value="F-box_dom"/>
</dbReference>
<proteinExistence type="predicted"/>
<comment type="caution">
    <text evidence="2">The sequence shown here is derived from an EMBL/GenBank/DDBJ whole genome shotgun (WGS) entry which is preliminary data.</text>
</comment>
<keyword evidence="3" id="KW-1185">Reference proteome</keyword>
<name>A0A833VH00_9POAL</name>
<dbReference type="PANTHER" id="PTHR32278">
    <property type="entry name" value="F-BOX DOMAIN-CONTAINING PROTEIN"/>
    <property type="match status" value="1"/>
</dbReference>
<dbReference type="InterPro" id="IPR036047">
    <property type="entry name" value="F-box-like_dom_sf"/>
</dbReference>
<reference evidence="2" key="1">
    <citation type="submission" date="2020-01" db="EMBL/GenBank/DDBJ databases">
        <title>Genome sequence of Kobresia littledalei, the first chromosome-level genome in the family Cyperaceae.</title>
        <authorList>
            <person name="Qu G."/>
        </authorList>
    </citation>
    <scope>NUCLEOTIDE SEQUENCE</scope>
    <source>
        <strain evidence="2">C.B.Clarke</strain>
        <tissue evidence="2">Leaf</tissue>
    </source>
</reference>
<dbReference type="Proteomes" id="UP000623129">
    <property type="component" value="Unassembled WGS sequence"/>
</dbReference>
<accession>A0A833VH00</accession>
<evidence type="ECO:0000313" key="2">
    <source>
        <dbReference type="EMBL" id="KAF3338396.1"/>
    </source>
</evidence>
<dbReference type="Pfam" id="PF12937">
    <property type="entry name" value="F-box-like"/>
    <property type="match status" value="1"/>
</dbReference>
<dbReference type="PROSITE" id="PS50181">
    <property type="entry name" value="FBOX"/>
    <property type="match status" value="1"/>
</dbReference>